<name>A0A9W6BXQ0_9CHLO</name>
<dbReference type="Proteomes" id="UP001165080">
    <property type="component" value="Unassembled WGS sequence"/>
</dbReference>
<feature type="region of interest" description="Disordered" evidence="5">
    <location>
        <begin position="380"/>
        <end position="450"/>
    </location>
</feature>
<feature type="compositionally biased region" description="Low complexity" evidence="5">
    <location>
        <begin position="9"/>
        <end position="22"/>
    </location>
</feature>
<evidence type="ECO:0000256" key="3">
    <source>
        <dbReference type="ARBA" id="ARBA00022833"/>
    </source>
</evidence>
<keyword evidence="1" id="KW-0479">Metal-binding</keyword>
<gene>
    <name evidence="7" type="primary">PLEST009188</name>
    <name evidence="7" type="ORF">PLESTB_001583300</name>
</gene>
<dbReference type="AlphaFoldDB" id="A0A9W6BXQ0"/>
<feature type="region of interest" description="Disordered" evidence="5">
    <location>
        <begin position="305"/>
        <end position="324"/>
    </location>
</feature>
<evidence type="ECO:0000313" key="7">
    <source>
        <dbReference type="EMBL" id="GLC60189.1"/>
    </source>
</evidence>
<organism evidence="7 8">
    <name type="scientific">Pleodorina starrii</name>
    <dbReference type="NCBI Taxonomy" id="330485"/>
    <lineage>
        <taxon>Eukaryota</taxon>
        <taxon>Viridiplantae</taxon>
        <taxon>Chlorophyta</taxon>
        <taxon>core chlorophytes</taxon>
        <taxon>Chlorophyceae</taxon>
        <taxon>CS clade</taxon>
        <taxon>Chlamydomonadales</taxon>
        <taxon>Volvocaceae</taxon>
        <taxon>Pleodorina</taxon>
    </lineage>
</organism>
<evidence type="ECO:0000256" key="2">
    <source>
        <dbReference type="ARBA" id="ARBA00022771"/>
    </source>
</evidence>
<evidence type="ECO:0000256" key="5">
    <source>
        <dbReference type="SAM" id="MobiDB-lite"/>
    </source>
</evidence>
<dbReference type="EMBL" id="BRXU01000032">
    <property type="protein sequence ID" value="GLC60189.1"/>
    <property type="molecule type" value="Genomic_DNA"/>
</dbReference>
<dbReference type="SUPFAM" id="SSF144232">
    <property type="entry name" value="HIT/MYND zinc finger-like"/>
    <property type="match status" value="1"/>
</dbReference>
<evidence type="ECO:0000256" key="4">
    <source>
        <dbReference type="PROSITE-ProRule" id="PRU00134"/>
    </source>
</evidence>
<dbReference type="InterPro" id="IPR002893">
    <property type="entry name" value="Znf_MYND"/>
</dbReference>
<feature type="region of interest" description="Disordered" evidence="5">
    <location>
        <begin position="1"/>
        <end position="22"/>
    </location>
</feature>
<accession>A0A9W6BXQ0</accession>
<feature type="region of interest" description="Disordered" evidence="5">
    <location>
        <begin position="729"/>
        <end position="765"/>
    </location>
</feature>
<evidence type="ECO:0000259" key="6">
    <source>
        <dbReference type="PROSITE" id="PS50865"/>
    </source>
</evidence>
<dbReference type="GO" id="GO:0008270">
    <property type="term" value="F:zinc ion binding"/>
    <property type="evidence" value="ECO:0007669"/>
    <property type="project" value="UniProtKB-KW"/>
</dbReference>
<feature type="compositionally biased region" description="Gly residues" evidence="5">
    <location>
        <begin position="390"/>
        <end position="409"/>
    </location>
</feature>
<dbReference type="OrthoDB" id="547758at2759"/>
<sequence length="1191" mass="122960">MAPKRGPRASRAAAASRGASNRSSTDDAVAAVAAATRAEIAAVPPTHSGGVQLYTRTAERICALWVPTEARGSQGRPPASEIAQLLHLVRPFSTFAQLCGVRSLAEWAQPVLQHRAAACAAALLNTQLDCYEELAAGEQARAGSDRDEAVTAVAMDQISSGLYATVLTLSSIWEAFDRPPPARAQPTDPATLGLLRAQLLEQLAGDGEVVRALARLPGFVEKHIWPIAGEPAMPGVQYGAEAARYGCLLLSVIATYVTHVLGAVKRRAGPGGGGGGISLDTQRLFADLARSGLVASLSAALLAAPPHDPQPRAAKGDPQPGDYREGLRGCQWDVMWMLMSVAGAVSGVGLHVLALLDSPQVWQLQREALRQVAALAGDQFAPRAQRGEEGSGSGSRAGGSGGAAGDRGRSGRGGRGGKARSGAASSGGGSGNSSRSSPRGGGSDEASGEQGGVQMWPLLQEASLRSDTRQSWTRQLRHMETCVFAAVVPFDAFSGYGDMAAAARLARELLPSRTQAADLGARVLAAMHACLTSALGAGEGDEPPSAAAPRVQTLQHWPRCGGLLVRMVLFRMRGATDGEVESCLPALLEMAAWRVGFAATTLAGGGGSSVDDSPDTLPDALSALLQGSVHLMSETVTPAEAITTFSESQEATFWRLVHPATRAACIQRLTHPSDMGLPRWLDVVLRASVSRGGWNRQAQVQAPQTDRPLVLTGALAELLGALMRARLPATQRGPEQEQPRCAGEGEAGGVGGSSSGSRRGSGQRGWKAKEDLGLVLTALKLLRREVALGLGGGEGAGQELQAFSHSRLGLASFVANVGLSDWGLPGLVREMRRAEAGGAGDGGGGRGAGGPRGGVAGTDVAMVTQAVAACGSAVLPYMLQMVECAISELQREARVNGGRSAPPVLAAKVTSGLHTAQAAAAAVVFAAQHLPPEVLLAAAPQRVLAAAAQLLKLLQEVQGLGVLQVLLGEEASSYGASVLSAVLYSIRDAVVLMSADEQLLDRCVPGWLWAGALGGDAVAGLTVNLDPLTDLYNQAGARVDAPAAAPRCPIVLIDQRADPAAARFDLRGWATEQGQRRGEVAAMARGVAQGLGLMEGSAWREALAAAAAGGGGVAAGAEQEGDAGMWPPRLVRLCGNPLCGDFSGGSEAELKLRWCSKCCAVRYCSAACQRAHWPGHRADCGRWAGRWTADG</sequence>
<feature type="compositionally biased region" description="Gly residues" evidence="5">
    <location>
        <begin position="745"/>
        <end position="754"/>
    </location>
</feature>
<reference evidence="7 8" key="1">
    <citation type="journal article" date="2023" name="Commun. Biol.">
        <title>Reorganization of the ancestral sex-determining regions during the evolution of trioecy in Pleodorina starrii.</title>
        <authorList>
            <person name="Takahashi K."/>
            <person name="Suzuki S."/>
            <person name="Kawai-Toyooka H."/>
            <person name="Yamamoto K."/>
            <person name="Hamaji T."/>
            <person name="Ootsuki R."/>
            <person name="Yamaguchi H."/>
            <person name="Kawachi M."/>
            <person name="Higashiyama T."/>
            <person name="Nozaki H."/>
        </authorList>
    </citation>
    <scope>NUCLEOTIDE SEQUENCE [LARGE SCALE GENOMIC DNA]</scope>
    <source>
        <strain evidence="7 8">NIES-4479</strain>
    </source>
</reference>
<comment type="caution">
    <text evidence="7">The sequence shown here is derived from an EMBL/GenBank/DDBJ whole genome shotgun (WGS) entry which is preliminary data.</text>
</comment>
<keyword evidence="2 4" id="KW-0863">Zinc-finger</keyword>
<dbReference type="PROSITE" id="PS50865">
    <property type="entry name" value="ZF_MYND_2"/>
    <property type="match status" value="1"/>
</dbReference>
<keyword evidence="8" id="KW-1185">Reference proteome</keyword>
<evidence type="ECO:0000256" key="1">
    <source>
        <dbReference type="ARBA" id="ARBA00022723"/>
    </source>
</evidence>
<dbReference type="Gene3D" id="6.10.140.2220">
    <property type="match status" value="1"/>
</dbReference>
<protein>
    <recommendedName>
        <fullName evidence="6">MYND-type domain-containing protein</fullName>
    </recommendedName>
</protein>
<proteinExistence type="predicted"/>
<feature type="domain" description="MYND-type" evidence="6">
    <location>
        <begin position="1136"/>
        <end position="1180"/>
    </location>
</feature>
<evidence type="ECO:0000313" key="8">
    <source>
        <dbReference type="Proteomes" id="UP001165080"/>
    </source>
</evidence>
<dbReference type="Pfam" id="PF01753">
    <property type="entry name" value="zf-MYND"/>
    <property type="match status" value="1"/>
</dbReference>
<keyword evidence="3" id="KW-0862">Zinc</keyword>